<dbReference type="EMBL" id="JAFREP010000028">
    <property type="protein sequence ID" value="MBO1321839.1"/>
    <property type="molecule type" value="Genomic_DNA"/>
</dbReference>
<evidence type="ECO:0000313" key="2">
    <source>
        <dbReference type="Proteomes" id="UP000664417"/>
    </source>
</evidence>
<organism evidence="1 2">
    <name type="scientific">Acanthopleuribacter pedis</name>
    <dbReference type="NCBI Taxonomy" id="442870"/>
    <lineage>
        <taxon>Bacteria</taxon>
        <taxon>Pseudomonadati</taxon>
        <taxon>Acidobacteriota</taxon>
        <taxon>Holophagae</taxon>
        <taxon>Acanthopleuribacterales</taxon>
        <taxon>Acanthopleuribacteraceae</taxon>
        <taxon>Acanthopleuribacter</taxon>
    </lineage>
</organism>
<name>A0A8J7U6E7_9BACT</name>
<sequence>MRKAFALLDVLGALVLLLLALTVIFRFNHQLEQRLYQTGEARNQLRHAAWRLSLGDPPPDQGVADLEQRRPREWILRDGPYQYYVYAPAEVPPAWSAPQTDSE</sequence>
<accession>A0A8J7U6E7</accession>
<gene>
    <name evidence="1" type="ORF">J3U88_25390</name>
</gene>
<dbReference type="RefSeq" id="WP_207861812.1">
    <property type="nucleotide sequence ID" value="NZ_JAFREP010000028.1"/>
</dbReference>
<dbReference type="AlphaFoldDB" id="A0A8J7U6E7"/>
<dbReference type="Proteomes" id="UP000664417">
    <property type="component" value="Unassembled WGS sequence"/>
</dbReference>
<evidence type="ECO:0000313" key="1">
    <source>
        <dbReference type="EMBL" id="MBO1321839.1"/>
    </source>
</evidence>
<proteinExistence type="predicted"/>
<reference evidence="1" key="1">
    <citation type="submission" date="2021-03" db="EMBL/GenBank/DDBJ databases">
        <authorList>
            <person name="Wang G."/>
        </authorList>
    </citation>
    <scope>NUCLEOTIDE SEQUENCE</scope>
    <source>
        <strain evidence="1">KCTC 12899</strain>
    </source>
</reference>
<keyword evidence="2" id="KW-1185">Reference proteome</keyword>
<comment type="caution">
    <text evidence="1">The sequence shown here is derived from an EMBL/GenBank/DDBJ whole genome shotgun (WGS) entry which is preliminary data.</text>
</comment>
<protein>
    <submittedName>
        <fullName evidence="1">Uncharacterized protein</fullName>
    </submittedName>
</protein>